<evidence type="ECO:0000256" key="6">
    <source>
        <dbReference type="HAMAP-Rule" id="MF_00740"/>
    </source>
</evidence>
<evidence type="ECO:0000256" key="2">
    <source>
        <dbReference type="ARBA" id="ARBA00022490"/>
    </source>
</evidence>
<dbReference type="EMBL" id="CP001804">
    <property type="protein sequence ID" value="ACY18569.1"/>
    <property type="molecule type" value="Genomic_DNA"/>
</dbReference>
<sequence length="420" mass="44550">MASTSRESERGAEAGRVSASDSKIDRVILLVMDSAGVGAAPDASRYGDEGAHTLGHVAEHAVAETGGFELPTLQRLGLGNLSELAGMAPARPAAGAYGKCAELSAGKDTSTGHWEIAGLEIEKPFPLFPDGFPEEILAPFRARTGREVLGNLPASGTAIIDELGAEHMRTGALIVYTSGDSVFQIAAHEEVVPVDELYRCCEIAREILDPYQVGRVIARPFVGAGPGQFQRTYNRRDYSVPPPEPTVLDHLAEAGVPVVGVGKIHDIFVGRGITESVKSKGNDDGMEKTTALLERVERGVIFNNLVDFDALYGHRRNPGGYYECLRAFDVALGELVARMRPERDLLLLTADHGNDPTMPGSDHTREFVPLLAYGPASAAGVDLGTRSSFADIGATMAEIFAVSAPPRGQSFLSAISGGRA</sequence>
<evidence type="ECO:0000256" key="4">
    <source>
        <dbReference type="ARBA" id="ARBA00023211"/>
    </source>
</evidence>
<keyword evidence="10" id="KW-1185">Reference proteome</keyword>
<dbReference type="Proteomes" id="UP000001880">
    <property type="component" value="Chromosome"/>
</dbReference>
<proteinExistence type="inferred from homology"/>
<dbReference type="Pfam" id="PF01676">
    <property type="entry name" value="Metalloenzyme"/>
    <property type="match status" value="1"/>
</dbReference>
<dbReference type="InterPro" id="IPR017850">
    <property type="entry name" value="Alkaline_phosphatase_core_sf"/>
</dbReference>
<dbReference type="CDD" id="cd16009">
    <property type="entry name" value="PPM"/>
    <property type="match status" value="1"/>
</dbReference>
<dbReference type="GO" id="GO:0043094">
    <property type="term" value="P:metabolic compound salvage"/>
    <property type="evidence" value="ECO:0007669"/>
    <property type="project" value="UniProtKB-UniRule"/>
</dbReference>
<feature type="binding site" evidence="6">
    <location>
        <position position="363"/>
    </location>
    <ligand>
        <name>Mn(2+)</name>
        <dbReference type="ChEBI" id="CHEBI:29035"/>
        <label>2</label>
    </ligand>
</feature>
<comment type="similarity">
    <text evidence="1 6">Belongs to the phosphopentomutase family.</text>
</comment>
<dbReference type="NCBIfam" id="TIGR01696">
    <property type="entry name" value="deoB"/>
    <property type="match status" value="1"/>
</dbReference>
<keyword evidence="4 6" id="KW-0464">Manganese</keyword>
<reference evidence="9 10" key="1">
    <citation type="journal article" date="2010" name="Stand. Genomic Sci.">
        <title>Complete genome sequence of Haliangium ochraceum type strain (SMP-2).</title>
        <authorList>
            <consortium name="US DOE Joint Genome Institute (JGI-PGF)"/>
            <person name="Ivanova N."/>
            <person name="Daum C."/>
            <person name="Lang E."/>
            <person name="Abt B."/>
            <person name="Kopitz M."/>
            <person name="Saunders E."/>
            <person name="Lapidus A."/>
            <person name="Lucas S."/>
            <person name="Glavina Del Rio T."/>
            <person name="Nolan M."/>
            <person name="Tice H."/>
            <person name="Copeland A."/>
            <person name="Cheng J.F."/>
            <person name="Chen F."/>
            <person name="Bruce D."/>
            <person name="Goodwin L."/>
            <person name="Pitluck S."/>
            <person name="Mavromatis K."/>
            <person name="Pati A."/>
            <person name="Mikhailova N."/>
            <person name="Chen A."/>
            <person name="Palaniappan K."/>
            <person name="Land M."/>
            <person name="Hauser L."/>
            <person name="Chang Y.J."/>
            <person name="Jeffries C.D."/>
            <person name="Detter J.C."/>
            <person name="Brettin T."/>
            <person name="Rohde M."/>
            <person name="Goker M."/>
            <person name="Bristow J."/>
            <person name="Markowitz V."/>
            <person name="Eisen J.A."/>
            <person name="Hugenholtz P."/>
            <person name="Kyrpides N.C."/>
            <person name="Klenk H.P."/>
        </authorList>
    </citation>
    <scope>NUCLEOTIDE SEQUENCE [LARGE SCALE GENOMIC DNA]</scope>
    <source>
        <strain evidence="10">DSM 14365 / CIP 107738 / JCM 11303 / AJ 13395 / SMP-2</strain>
    </source>
</reference>
<feature type="domain" description="Metalloenzyme" evidence="8">
    <location>
        <begin position="26"/>
        <end position="403"/>
    </location>
</feature>
<dbReference type="HAMAP" id="MF_00740">
    <property type="entry name" value="Phosphopentomut"/>
    <property type="match status" value="1"/>
</dbReference>
<dbReference type="UniPathway" id="UPA00087">
    <property type="reaction ID" value="UER00173"/>
</dbReference>
<gene>
    <name evidence="6" type="primary">deoB</name>
    <name evidence="9" type="ordered locus">Hoch_6094</name>
</gene>
<dbReference type="PANTHER" id="PTHR21110:SF0">
    <property type="entry name" value="PHOSPHOPENTOMUTASE"/>
    <property type="match status" value="1"/>
</dbReference>
<dbReference type="SUPFAM" id="SSF53649">
    <property type="entry name" value="Alkaline phosphatase-like"/>
    <property type="match status" value="1"/>
</dbReference>
<evidence type="ECO:0000256" key="5">
    <source>
        <dbReference type="ARBA" id="ARBA00023235"/>
    </source>
</evidence>
<protein>
    <recommendedName>
        <fullName evidence="6 7">Phosphopentomutase</fullName>
        <ecNumber evidence="6 7">5.4.2.7</ecNumber>
    </recommendedName>
    <alternativeName>
        <fullName evidence="6">Phosphodeoxyribomutase</fullName>
    </alternativeName>
</protein>
<dbReference type="InterPro" id="IPR024052">
    <property type="entry name" value="Phosphopentomutase_DeoB_cap_sf"/>
</dbReference>
<dbReference type="STRING" id="502025.Hoch_6094"/>
<name>D0LL73_HALO1</name>
<comment type="cofactor">
    <cofactor evidence="6">
        <name>Mn(2+)</name>
        <dbReference type="ChEBI" id="CHEBI:29035"/>
    </cofactor>
    <text evidence="6">Binds 2 manganese ions.</text>
</comment>
<accession>D0LL73</accession>
<dbReference type="GO" id="GO:0000287">
    <property type="term" value="F:magnesium ion binding"/>
    <property type="evidence" value="ECO:0007669"/>
    <property type="project" value="UniProtKB-UniRule"/>
</dbReference>
<dbReference type="FunFam" id="3.30.70.1250:FF:000001">
    <property type="entry name" value="Phosphopentomutase"/>
    <property type="match status" value="1"/>
</dbReference>
<comment type="function">
    <text evidence="6">Isomerase that catalyzes the conversion of deoxy-ribose 1-phosphate (dRib-1-P) and ribose 1-phosphate (Rib-1-P) to deoxy-ribose 5-phosphate (dRib-5-P) and ribose 5-phosphate (Rib-5-P), respectively.</text>
</comment>
<dbReference type="GO" id="GO:0009117">
    <property type="term" value="P:nucleotide metabolic process"/>
    <property type="evidence" value="ECO:0007669"/>
    <property type="project" value="UniProtKB-UniRule"/>
</dbReference>
<feature type="binding site" evidence="6">
    <location>
        <position position="33"/>
    </location>
    <ligand>
        <name>Mn(2+)</name>
        <dbReference type="ChEBI" id="CHEBI:29035"/>
        <label>1</label>
    </ligand>
</feature>
<feature type="binding site" evidence="6">
    <location>
        <position position="309"/>
    </location>
    <ligand>
        <name>Mn(2+)</name>
        <dbReference type="ChEBI" id="CHEBI:29035"/>
        <label>2</label>
    </ligand>
</feature>
<keyword evidence="5 6" id="KW-0413">Isomerase</keyword>
<dbReference type="OrthoDB" id="9769930at2"/>
<dbReference type="GO" id="GO:0006018">
    <property type="term" value="P:2-deoxyribose 1-phosphate catabolic process"/>
    <property type="evidence" value="ECO:0007669"/>
    <property type="project" value="UniProtKB-UniRule"/>
</dbReference>
<dbReference type="AlphaFoldDB" id="D0LL73"/>
<dbReference type="GO" id="GO:0008973">
    <property type="term" value="F:phosphopentomutase activity"/>
    <property type="evidence" value="ECO:0007669"/>
    <property type="project" value="UniProtKB-UniRule"/>
</dbReference>
<feature type="binding site" evidence="6">
    <location>
        <position position="351"/>
    </location>
    <ligand>
        <name>Mn(2+)</name>
        <dbReference type="ChEBI" id="CHEBI:29035"/>
        <label>1</label>
    </ligand>
</feature>
<dbReference type="eggNOG" id="COG1015">
    <property type="taxonomic scope" value="Bacteria"/>
</dbReference>
<dbReference type="Gene3D" id="3.30.70.1250">
    <property type="entry name" value="Phosphopentomutase"/>
    <property type="match status" value="1"/>
</dbReference>
<keyword evidence="3 6" id="KW-0479">Metal-binding</keyword>
<dbReference type="GO" id="GO:0006015">
    <property type="term" value="P:5-phosphoribose 1-diphosphate biosynthetic process"/>
    <property type="evidence" value="ECO:0007669"/>
    <property type="project" value="UniProtKB-UniPathway"/>
</dbReference>
<dbReference type="KEGG" id="hoh:Hoch_6094"/>
<evidence type="ECO:0000256" key="3">
    <source>
        <dbReference type="ARBA" id="ARBA00022723"/>
    </source>
</evidence>
<feature type="binding site" evidence="6">
    <location>
        <position position="352"/>
    </location>
    <ligand>
        <name>Mn(2+)</name>
        <dbReference type="ChEBI" id="CHEBI:29035"/>
        <label>1</label>
    </ligand>
</feature>
<evidence type="ECO:0000256" key="7">
    <source>
        <dbReference type="NCBIfam" id="TIGR01696"/>
    </source>
</evidence>
<dbReference type="RefSeq" id="WP_012831161.1">
    <property type="nucleotide sequence ID" value="NC_013440.1"/>
</dbReference>
<dbReference type="PIRSF" id="PIRSF001491">
    <property type="entry name" value="Ppentomutase"/>
    <property type="match status" value="1"/>
</dbReference>
<dbReference type="HOGENOM" id="CLU_053861_0_0_7"/>
<evidence type="ECO:0000313" key="9">
    <source>
        <dbReference type="EMBL" id="ACY18569.1"/>
    </source>
</evidence>
<evidence type="ECO:0000313" key="10">
    <source>
        <dbReference type="Proteomes" id="UP000001880"/>
    </source>
</evidence>
<dbReference type="SUPFAM" id="SSF143856">
    <property type="entry name" value="DeoB insert domain-like"/>
    <property type="match status" value="1"/>
</dbReference>
<organism evidence="9 10">
    <name type="scientific">Haliangium ochraceum (strain DSM 14365 / JCM 11303 / SMP-2)</name>
    <dbReference type="NCBI Taxonomy" id="502025"/>
    <lineage>
        <taxon>Bacteria</taxon>
        <taxon>Pseudomonadati</taxon>
        <taxon>Myxococcota</taxon>
        <taxon>Polyangia</taxon>
        <taxon>Haliangiales</taxon>
        <taxon>Kofleriaceae</taxon>
        <taxon>Haliangium</taxon>
    </lineage>
</organism>
<dbReference type="GO" id="GO:0030145">
    <property type="term" value="F:manganese ion binding"/>
    <property type="evidence" value="ECO:0007669"/>
    <property type="project" value="UniProtKB-UniRule"/>
</dbReference>
<evidence type="ECO:0000256" key="1">
    <source>
        <dbReference type="ARBA" id="ARBA00010373"/>
    </source>
</evidence>
<keyword evidence="2 6" id="KW-0963">Cytoplasm</keyword>
<comment type="catalytic activity">
    <reaction evidence="6">
        <text>2-deoxy-alpha-D-ribose 1-phosphate = 2-deoxy-D-ribose 5-phosphate</text>
        <dbReference type="Rhea" id="RHEA:27658"/>
        <dbReference type="ChEBI" id="CHEBI:57259"/>
        <dbReference type="ChEBI" id="CHEBI:62877"/>
        <dbReference type="EC" id="5.4.2.7"/>
    </reaction>
</comment>
<comment type="subcellular location">
    <subcellularLocation>
        <location evidence="6">Cytoplasm</location>
    </subcellularLocation>
</comment>
<dbReference type="PANTHER" id="PTHR21110">
    <property type="entry name" value="PHOSPHOPENTOMUTASE"/>
    <property type="match status" value="1"/>
</dbReference>
<evidence type="ECO:0000259" key="8">
    <source>
        <dbReference type="Pfam" id="PF01676"/>
    </source>
</evidence>
<dbReference type="InterPro" id="IPR010045">
    <property type="entry name" value="DeoB"/>
</dbReference>
<dbReference type="GO" id="GO:0005829">
    <property type="term" value="C:cytosol"/>
    <property type="evidence" value="ECO:0007669"/>
    <property type="project" value="TreeGrafter"/>
</dbReference>
<dbReference type="InterPro" id="IPR006124">
    <property type="entry name" value="Metalloenzyme"/>
</dbReference>
<dbReference type="EC" id="5.4.2.7" evidence="6 7"/>
<feature type="binding site" evidence="6">
    <location>
        <position position="314"/>
    </location>
    <ligand>
        <name>Mn(2+)</name>
        <dbReference type="ChEBI" id="CHEBI:29035"/>
        <label>2</label>
    </ligand>
</feature>
<comment type="pathway">
    <text evidence="6">Carbohydrate degradation; 2-deoxy-D-ribose 1-phosphate degradation; D-glyceraldehyde 3-phosphate and acetaldehyde from 2-deoxy-alpha-D-ribose 1-phosphate: step 1/2.</text>
</comment>
<comment type="catalytic activity">
    <reaction evidence="6">
        <text>alpha-D-ribose 1-phosphate = D-ribose 5-phosphate</text>
        <dbReference type="Rhea" id="RHEA:18793"/>
        <dbReference type="ChEBI" id="CHEBI:57720"/>
        <dbReference type="ChEBI" id="CHEBI:78346"/>
        <dbReference type="EC" id="5.4.2.7"/>
    </reaction>
</comment>
<dbReference type="NCBIfam" id="NF003766">
    <property type="entry name" value="PRK05362.1"/>
    <property type="match status" value="1"/>
</dbReference>
<dbReference type="Gene3D" id="3.40.720.10">
    <property type="entry name" value="Alkaline Phosphatase, subunit A"/>
    <property type="match status" value="1"/>
</dbReference>